<dbReference type="EMBL" id="JANUGQ010000023">
    <property type="protein sequence ID" value="MCS0638523.1"/>
    <property type="molecule type" value="Genomic_DNA"/>
</dbReference>
<feature type="chain" id="PRO_5045956682" evidence="1">
    <location>
        <begin position="32"/>
        <end position="118"/>
    </location>
</feature>
<evidence type="ECO:0000313" key="2">
    <source>
        <dbReference type="EMBL" id="MCS0638523.1"/>
    </source>
</evidence>
<reference evidence="2" key="1">
    <citation type="submission" date="2022-08" db="EMBL/GenBank/DDBJ databases">
        <authorList>
            <person name="Somphong A."/>
            <person name="Phongsopitanun W."/>
        </authorList>
    </citation>
    <scope>NUCLEOTIDE SEQUENCE</scope>
    <source>
        <strain evidence="2">LP05-1</strain>
    </source>
</reference>
<dbReference type="Proteomes" id="UP001431313">
    <property type="component" value="Unassembled WGS sequence"/>
</dbReference>
<accession>A0ABT2CM69</accession>
<evidence type="ECO:0000256" key="1">
    <source>
        <dbReference type="SAM" id="SignalP"/>
    </source>
</evidence>
<dbReference type="RefSeq" id="WP_258789815.1">
    <property type="nucleotide sequence ID" value="NZ_JANUGQ010000023.1"/>
</dbReference>
<name>A0ABT2CM69_9ACTN</name>
<comment type="caution">
    <text evidence="2">The sequence shown here is derived from an EMBL/GenBank/DDBJ whole genome shotgun (WGS) entry which is preliminary data.</text>
</comment>
<feature type="signal peptide" evidence="1">
    <location>
        <begin position="1"/>
        <end position="31"/>
    </location>
</feature>
<protein>
    <submittedName>
        <fullName evidence="2">SH3 domain-containing protein</fullName>
    </submittedName>
</protein>
<sequence>MKRRLAAIVPAVAMAALAVPLITTTPAAAHAPCGKTAADKDGSAWGAWANGANTRSGSGIGCISNGIAYNTQRLDYHCYTVGNDGKTWTYLRNDSTGVTGWIRDDLLSNGGSLVYCGF</sequence>
<gene>
    <name evidence="2" type="ORF">NX801_23255</name>
</gene>
<evidence type="ECO:0000313" key="3">
    <source>
        <dbReference type="Proteomes" id="UP001431313"/>
    </source>
</evidence>
<organism evidence="2 3">
    <name type="scientific">Streptomyces pyxinae</name>
    <dbReference type="NCBI Taxonomy" id="2970734"/>
    <lineage>
        <taxon>Bacteria</taxon>
        <taxon>Bacillati</taxon>
        <taxon>Actinomycetota</taxon>
        <taxon>Actinomycetes</taxon>
        <taxon>Kitasatosporales</taxon>
        <taxon>Streptomycetaceae</taxon>
        <taxon>Streptomyces</taxon>
    </lineage>
</organism>
<keyword evidence="1" id="KW-0732">Signal</keyword>
<keyword evidence="3" id="KW-1185">Reference proteome</keyword>
<proteinExistence type="predicted"/>